<protein>
    <recommendedName>
        <fullName evidence="5">PrpF protein</fullName>
    </recommendedName>
</protein>
<evidence type="ECO:0000313" key="3">
    <source>
        <dbReference type="EMBL" id="AOW02863.1"/>
    </source>
</evidence>
<evidence type="ECO:0000256" key="2">
    <source>
        <dbReference type="ARBA" id="ARBA00023235"/>
    </source>
</evidence>
<evidence type="ECO:0000256" key="1">
    <source>
        <dbReference type="ARBA" id="ARBA00007673"/>
    </source>
</evidence>
<dbReference type="PANTHER" id="PTHR43709:SF2">
    <property type="entry name" value="DUF453 DOMAIN PROTEIN (AFU_ORTHOLOGUE AFUA_6G00360)"/>
    <property type="match status" value="1"/>
</dbReference>
<dbReference type="PANTHER" id="PTHR43709">
    <property type="entry name" value="ACONITATE ISOMERASE-RELATED"/>
    <property type="match status" value="1"/>
</dbReference>
<dbReference type="VEuPathDB" id="FungiDB:YALI1_C20023g"/>
<dbReference type="RefSeq" id="XP_501823.3">
    <property type="nucleotide sequence ID" value="XM_501823.3"/>
</dbReference>
<dbReference type="GeneID" id="2910054"/>
<dbReference type="KEGG" id="yli:2910054"/>
<accession>A0A1D8NB62</accession>
<comment type="similarity">
    <text evidence="1">Belongs to the PrpF family.</text>
</comment>
<dbReference type="GO" id="GO:0016853">
    <property type="term" value="F:isomerase activity"/>
    <property type="evidence" value="ECO:0007669"/>
    <property type="project" value="UniProtKB-KW"/>
</dbReference>
<dbReference type="AlphaFoldDB" id="A0A1D8NB62"/>
<dbReference type="Proteomes" id="UP000182444">
    <property type="component" value="Chromosome 1C"/>
</dbReference>
<dbReference type="EMBL" id="CP017555">
    <property type="protein sequence ID" value="AOW02863.1"/>
    <property type="molecule type" value="Genomic_DNA"/>
</dbReference>
<keyword evidence="2" id="KW-0413">Isomerase</keyword>
<dbReference type="InterPro" id="IPR007400">
    <property type="entry name" value="PrpF-like"/>
</dbReference>
<evidence type="ECO:0008006" key="5">
    <source>
        <dbReference type="Google" id="ProtNLM"/>
    </source>
</evidence>
<gene>
    <name evidence="3" type="ORF">YALI1_C20023g</name>
</gene>
<sequence>MFPSLVRNAQKRLAAVWMRGGTSKGLFFNKQDVPVDFSELEKTLLKAIGSPDPYKRQLNGMGGATSSTSKIVIINQSKDAAYDVDYNFGHVSLDKPIIDWTGNCGNLTAAVAHYAIEERLVKEKPQEEGDSLVQKVRIWQTNVDQRIIAHVPVSKEDGLPIYEGEDTLDGVSGTARAFRIDFLKPSSGKTLPTDNAIDTLTLKDGSTIEASLVNAGNPTVFVRAADLGLKGTELPPQLSDPKFLAKIEDIRQQGAYTMGLVDTPEDAAKRPATPKVSFVSKPQTYRRLDGETMEATDIDVTARIFSMGIPHGAYTGTGAVAIGIAALLEGSVVNEMATKTPDGMLRVGHTSGLLVTGGVLEDDGKQAAAASLIRTARRLMDGHVYV</sequence>
<dbReference type="SUPFAM" id="SSF54506">
    <property type="entry name" value="Diaminopimelate epimerase-like"/>
    <property type="match status" value="2"/>
</dbReference>
<reference evidence="3 4" key="1">
    <citation type="journal article" date="2016" name="PLoS ONE">
        <title>Sequence Assembly of Yarrowia lipolytica Strain W29/CLIB89 Shows Transposable Element Diversity.</title>
        <authorList>
            <person name="Magnan C."/>
            <person name="Yu J."/>
            <person name="Chang I."/>
            <person name="Jahn E."/>
            <person name="Kanomata Y."/>
            <person name="Wu J."/>
            <person name="Zeller M."/>
            <person name="Oakes M."/>
            <person name="Baldi P."/>
            <person name="Sandmeyer S."/>
        </authorList>
    </citation>
    <scope>NUCLEOTIDE SEQUENCE [LARGE SCALE GENOMIC DNA]</scope>
    <source>
        <strain evidence="4">CLIB89(W29)</strain>
    </source>
</reference>
<dbReference type="Gene3D" id="3.10.310.10">
    <property type="entry name" value="Diaminopimelate Epimerase, Chain A, domain 1"/>
    <property type="match status" value="2"/>
</dbReference>
<proteinExistence type="inferred from homology"/>
<dbReference type="VEuPathDB" id="FungiDB:YALI0_C14322g"/>
<evidence type="ECO:0000313" key="4">
    <source>
        <dbReference type="Proteomes" id="UP000182444"/>
    </source>
</evidence>
<dbReference type="Pfam" id="PF04303">
    <property type="entry name" value="PrpF"/>
    <property type="match status" value="1"/>
</dbReference>
<dbReference type="eggNOG" id="ENOG502QSUX">
    <property type="taxonomic scope" value="Eukaryota"/>
</dbReference>
<name>A0A1D8NB62_YARLL</name>
<organism evidence="3 4">
    <name type="scientific">Yarrowia lipolytica</name>
    <name type="common">Candida lipolytica</name>
    <dbReference type="NCBI Taxonomy" id="4952"/>
    <lineage>
        <taxon>Eukaryota</taxon>
        <taxon>Fungi</taxon>
        <taxon>Dikarya</taxon>
        <taxon>Ascomycota</taxon>
        <taxon>Saccharomycotina</taxon>
        <taxon>Dipodascomycetes</taxon>
        <taxon>Dipodascales</taxon>
        <taxon>Dipodascales incertae sedis</taxon>
        <taxon>Yarrowia</taxon>
    </lineage>
</organism>